<dbReference type="AlphaFoldDB" id="A0A0A9CKC5"/>
<dbReference type="EMBL" id="GBRH01224050">
    <property type="protein sequence ID" value="JAD73845.1"/>
    <property type="molecule type" value="Transcribed_RNA"/>
</dbReference>
<proteinExistence type="predicted"/>
<accession>A0A0A9CKC5</accession>
<reference evidence="2" key="1">
    <citation type="submission" date="2014-09" db="EMBL/GenBank/DDBJ databases">
        <authorList>
            <person name="Magalhaes I.L.F."/>
            <person name="Oliveira U."/>
            <person name="Santos F.R."/>
            <person name="Vidigal T.H.D.A."/>
            <person name="Brescovit A.D."/>
            <person name="Santos A.J."/>
        </authorList>
    </citation>
    <scope>NUCLEOTIDE SEQUENCE</scope>
    <source>
        <tissue evidence="2">Shoot tissue taken approximately 20 cm above the soil surface</tissue>
    </source>
</reference>
<feature type="region of interest" description="Disordered" evidence="1">
    <location>
        <begin position="1"/>
        <end position="31"/>
    </location>
</feature>
<reference evidence="2" key="2">
    <citation type="journal article" date="2015" name="Data Brief">
        <title>Shoot transcriptome of the giant reed, Arundo donax.</title>
        <authorList>
            <person name="Barrero R.A."/>
            <person name="Guerrero F.D."/>
            <person name="Moolhuijzen P."/>
            <person name="Goolsby J.A."/>
            <person name="Tidwell J."/>
            <person name="Bellgard S.E."/>
            <person name="Bellgard M.I."/>
        </authorList>
    </citation>
    <scope>NUCLEOTIDE SEQUENCE</scope>
    <source>
        <tissue evidence="2">Shoot tissue taken approximately 20 cm above the soil surface</tissue>
    </source>
</reference>
<protein>
    <submittedName>
        <fullName evidence="2">Uncharacterized protein</fullName>
    </submittedName>
</protein>
<name>A0A0A9CKC5_ARUDO</name>
<organism evidence="2">
    <name type="scientific">Arundo donax</name>
    <name type="common">Giant reed</name>
    <name type="synonym">Donax arundinaceus</name>
    <dbReference type="NCBI Taxonomy" id="35708"/>
    <lineage>
        <taxon>Eukaryota</taxon>
        <taxon>Viridiplantae</taxon>
        <taxon>Streptophyta</taxon>
        <taxon>Embryophyta</taxon>
        <taxon>Tracheophyta</taxon>
        <taxon>Spermatophyta</taxon>
        <taxon>Magnoliopsida</taxon>
        <taxon>Liliopsida</taxon>
        <taxon>Poales</taxon>
        <taxon>Poaceae</taxon>
        <taxon>PACMAD clade</taxon>
        <taxon>Arundinoideae</taxon>
        <taxon>Arundineae</taxon>
        <taxon>Arundo</taxon>
    </lineage>
</organism>
<evidence type="ECO:0000313" key="2">
    <source>
        <dbReference type="EMBL" id="JAD73845.1"/>
    </source>
</evidence>
<evidence type="ECO:0000256" key="1">
    <source>
        <dbReference type="SAM" id="MobiDB-lite"/>
    </source>
</evidence>
<sequence>MDGNSMLIGKSMSSEKELRVTEGLGGAMKSM</sequence>